<name>A0A498LPY5_LABRO</name>
<dbReference type="InterPro" id="IPR003409">
    <property type="entry name" value="MORN"/>
</dbReference>
<evidence type="ECO:0000256" key="2">
    <source>
        <dbReference type="ARBA" id="ARBA00004645"/>
    </source>
</evidence>
<comment type="subunit">
    <text evidence="6">Interacts with MYO3A.</text>
</comment>
<dbReference type="GO" id="GO:0048678">
    <property type="term" value="P:response to axon injury"/>
    <property type="evidence" value="ECO:0007669"/>
    <property type="project" value="TreeGrafter"/>
</dbReference>
<dbReference type="SUPFAM" id="SSF82185">
    <property type="entry name" value="Histone H3 K4-specific methyltransferase SET7/9 N-terminal domain"/>
    <property type="match status" value="1"/>
</dbReference>
<evidence type="ECO:0000259" key="8">
    <source>
        <dbReference type="Pfam" id="PF09004"/>
    </source>
</evidence>
<evidence type="ECO:0000313" key="10">
    <source>
        <dbReference type="Proteomes" id="UP000290572"/>
    </source>
</evidence>
<protein>
    <recommendedName>
        <fullName evidence="7">MORN repeat-containing protein 4</fullName>
    </recommendedName>
</protein>
<dbReference type="Pfam" id="PF09004">
    <property type="entry name" value="ALKBH8_N"/>
    <property type="match status" value="1"/>
</dbReference>
<proteinExistence type="predicted"/>
<dbReference type="PANTHER" id="PTHR46614">
    <property type="entry name" value="MORN REPEAT-CONTAINING PROTEIN 4"/>
    <property type="match status" value="1"/>
</dbReference>
<evidence type="ECO:0000256" key="1">
    <source>
        <dbReference type="ARBA" id="ARBA00004495"/>
    </source>
</evidence>
<dbReference type="GO" id="GO:0016706">
    <property type="term" value="F:2-oxoglutarate-dependent dioxygenase activity"/>
    <property type="evidence" value="ECO:0007669"/>
    <property type="project" value="InterPro"/>
</dbReference>
<dbReference type="STRING" id="84645.A0A498LPY5"/>
<keyword evidence="4" id="KW-0966">Cell projection</keyword>
<dbReference type="AlphaFoldDB" id="A0A498LPY5"/>
<feature type="domain" description="Alkylated DNA repair protein AlkB homologue 8 N-terminal" evidence="8">
    <location>
        <begin position="97"/>
        <end position="131"/>
    </location>
</feature>
<sequence length="301" mass="33826">MFSSATCHLQKFSDDSVIVGLITDDDDMEYRERIQDFVDWCQRSCLQINAGKTKELVVDFRRHKHPPLSLVNIQGKDIERVDSYKYLGFHLYNKLDWTDNTAAIYKKGQSRLFLLRRLRSFGVQCALLKTFFDCVVASAIFFGVVCWCSSISNADRKRLDKLIRNLGSGDAPEYSTGGRRHGKGELKFADGTCYKGHFENGLFHGSGVLVFPDGSRYEGEFAQGKFQGVGIFSRFDGMKFEGEFKSGRVEGHGLLTFPDGSHGAPRNEGVFENNKLLKREKCQAVVQRAKNSASTARGLSV</sequence>
<dbReference type="EMBL" id="QBIY01013198">
    <property type="protein sequence ID" value="RXN10488.1"/>
    <property type="molecule type" value="Genomic_DNA"/>
</dbReference>
<organism evidence="9 10">
    <name type="scientific">Labeo rohita</name>
    <name type="common">Indian major carp</name>
    <name type="synonym">Cyprinus rohita</name>
    <dbReference type="NCBI Taxonomy" id="84645"/>
    <lineage>
        <taxon>Eukaryota</taxon>
        <taxon>Metazoa</taxon>
        <taxon>Chordata</taxon>
        <taxon>Craniata</taxon>
        <taxon>Vertebrata</taxon>
        <taxon>Euteleostomi</taxon>
        <taxon>Actinopterygii</taxon>
        <taxon>Neopterygii</taxon>
        <taxon>Teleostei</taxon>
        <taxon>Ostariophysi</taxon>
        <taxon>Cypriniformes</taxon>
        <taxon>Cyprinidae</taxon>
        <taxon>Labeoninae</taxon>
        <taxon>Labeonini</taxon>
        <taxon>Labeo</taxon>
    </lineage>
</organism>
<keyword evidence="10" id="KW-1185">Reference proteome</keyword>
<comment type="caution">
    <text evidence="9">The sequence shown here is derived from an EMBL/GenBank/DDBJ whole genome shotgun (WGS) entry which is preliminary data.</text>
</comment>
<dbReference type="PANTHER" id="PTHR46614:SF1">
    <property type="entry name" value="MORN REPEAT-CONTAINING PROTEIN 4"/>
    <property type="match status" value="1"/>
</dbReference>
<dbReference type="GO" id="GO:0008168">
    <property type="term" value="F:methyltransferase activity"/>
    <property type="evidence" value="ECO:0007669"/>
    <property type="project" value="InterPro"/>
</dbReference>
<dbReference type="GO" id="GO:0032433">
    <property type="term" value="C:filopodium tip"/>
    <property type="evidence" value="ECO:0007669"/>
    <property type="project" value="UniProtKB-SubCell"/>
</dbReference>
<dbReference type="InterPro" id="IPR052315">
    <property type="entry name" value="MORN4"/>
</dbReference>
<dbReference type="Proteomes" id="UP000290572">
    <property type="component" value="Unassembled WGS sequence"/>
</dbReference>
<dbReference type="Gene3D" id="2.20.110.10">
    <property type="entry name" value="Histone H3 K4-specific methyltransferase SET7/9 N-terminal domain"/>
    <property type="match status" value="2"/>
</dbReference>
<evidence type="ECO:0000313" key="9">
    <source>
        <dbReference type="EMBL" id="RXN10488.1"/>
    </source>
</evidence>
<evidence type="ECO:0000256" key="3">
    <source>
        <dbReference type="ARBA" id="ARBA00022737"/>
    </source>
</evidence>
<evidence type="ECO:0000256" key="4">
    <source>
        <dbReference type="ARBA" id="ARBA00023273"/>
    </source>
</evidence>
<evidence type="ECO:0000256" key="5">
    <source>
        <dbReference type="ARBA" id="ARBA00037780"/>
    </source>
</evidence>
<evidence type="ECO:0000256" key="6">
    <source>
        <dbReference type="ARBA" id="ARBA00038723"/>
    </source>
</evidence>
<comment type="function">
    <text evidence="5">Plays a role in promoting axonal degeneration following neuronal injury by toxic insult or trauma.</text>
</comment>
<dbReference type="SMART" id="SM00698">
    <property type="entry name" value="MORN"/>
    <property type="match status" value="4"/>
</dbReference>
<evidence type="ECO:0000256" key="7">
    <source>
        <dbReference type="ARBA" id="ARBA00039855"/>
    </source>
</evidence>
<reference evidence="9 10" key="1">
    <citation type="submission" date="2018-03" db="EMBL/GenBank/DDBJ databases">
        <title>Draft genome sequence of Rohu Carp (Labeo rohita).</title>
        <authorList>
            <person name="Das P."/>
            <person name="Kushwaha B."/>
            <person name="Joshi C.G."/>
            <person name="Kumar D."/>
            <person name="Nagpure N.S."/>
            <person name="Sahoo L."/>
            <person name="Das S.P."/>
            <person name="Bit A."/>
            <person name="Patnaik S."/>
            <person name="Meher P.K."/>
            <person name="Jayasankar P."/>
            <person name="Koringa P.G."/>
            <person name="Patel N.V."/>
            <person name="Hinsu A.T."/>
            <person name="Kumar R."/>
            <person name="Pandey M."/>
            <person name="Agarwal S."/>
            <person name="Srivastava S."/>
            <person name="Singh M."/>
            <person name="Iquebal M.A."/>
            <person name="Jaiswal S."/>
            <person name="Angadi U.B."/>
            <person name="Kumar N."/>
            <person name="Raza M."/>
            <person name="Shah T.M."/>
            <person name="Rai A."/>
            <person name="Jena J.K."/>
        </authorList>
    </citation>
    <scope>NUCLEOTIDE SEQUENCE [LARGE SCALE GENOMIC DNA]</scope>
    <source>
        <strain evidence="9">DASCIFA01</strain>
        <tissue evidence="9">Testis</tissue>
    </source>
</reference>
<dbReference type="GO" id="GO:0032420">
    <property type="term" value="C:stereocilium"/>
    <property type="evidence" value="ECO:0007669"/>
    <property type="project" value="UniProtKB-SubCell"/>
</dbReference>
<keyword evidence="3" id="KW-0677">Repeat</keyword>
<gene>
    <name evidence="9" type="ORF">ROHU_030558</name>
</gene>
<dbReference type="Pfam" id="PF02493">
    <property type="entry name" value="MORN"/>
    <property type="match status" value="4"/>
</dbReference>
<dbReference type="InterPro" id="IPR015095">
    <property type="entry name" value="AlkB_hom8_N"/>
</dbReference>
<comment type="subcellular location">
    <subcellularLocation>
        <location evidence="1">Cell projection</location>
        <location evidence="1">Filopodium tip</location>
    </subcellularLocation>
    <subcellularLocation>
        <location evidence="2">Cell projection</location>
        <location evidence="2">Stereocilium</location>
    </subcellularLocation>
</comment>
<accession>A0A498LPY5</accession>